<keyword evidence="3" id="KW-1185">Reference proteome</keyword>
<accession>A0ABQ9GV35</accession>
<evidence type="ECO:0000313" key="3">
    <source>
        <dbReference type="Proteomes" id="UP001159363"/>
    </source>
</evidence>
<sequence length="1116" mass="124831">MKHVQLYYDRTVSRTPGPFLCAGYFCVSPRTREIPYSARQLAALPPPPHHHPPTPGPTCTSCQSAQNFTPTSPTARDERSASRNDGPPLGPDYLISPTKISSIVEAALRNCLAYILGSLEVIDVQQSYVIYTPGNGMDAYEILLRPIWTISSVCFSMKVVMDKPQLPPCSSPNVQPLLFSEFSNRIKLNIFHRVFCRCVETHYKPREIKWDHKKCSLNFMGNHAMTGLNYSVTPETLHALRVGAMRHWECMLVSPVSLPRFLALNALMHTPVYPAPELCYRMLEIPSFSAKLLDVEFQSAHFIVNSLYTQCNENTARQFRALRLVAMAYLKREAVSPLSLLHLSAPYTGHHKTYCTHGPPIFPILAFRRLSILASLHSPKPPCSTSNLNTHFVHPRHILPSLAQPEIQLSVAEAIRSQPWAFLPKNLFNFVKRWAARMTPLGEVEFHLLILPWTQYRYVNKVASHVYDEGKQKFSPGISASVPKLSTLLNPIAYYVDIIGCLYPKLAHTVIKYIYRGVYEAEINVPLCVEIAICTFINYSPPTKANLVRLPAGSPPDSRTWEPCRSMPLVGRFFWGISRFSHPFVPALLHTHLASPSSILKTSMSRAAKNLFIHSLKIDQSHSLLSRYPQTTLSLVTVVPIAAPNRITSGRTRLQTISTYTLVPPDWVQQVMAMMQRMEANMRAIIKTSFEEIRNRIKSVREGNGSFVLEAQITANTEVLSDVMQSPARQLVGRKNNNLAVSKGKRLLILVQPSENMDVTVSTEQENFVLEIATVQKPSEIIEHVKEESYCTACGVKEISEALAQRNGSPTESMRAKANRVSVIPQPFGDREPHDTALQGVREGGNLIRASAKQRRGMASLLKSNTSAWTTKNLTAENSEALKDRSGVVNITLDFGLDEVDGIAEGEAIGTAQMERTLTQIEALRRLRHLNSSRLRGKIIRNEKISSNNYSPGDRTQHEQGGVFQPAKINSIQFSCPPASSLHVFNTGLQGHSNQKKKKPGYFENQQPLGPRVPSFMPAQQSTNWRQGNPADQGLAAYSQEELIKLATRRLRMSADRRIKRSKKSKVSKLEPGQLVLVKASRARAEVSGEPVSLQGRNELILPDAPRNSYQSRTSK</sequence>
<dbReference type="Proteomes" id="UP001159363">
    <property type="component" value="Chromosome 8"/>
</dbReference>
<evidence type="ECO:0000256" key="1">
    <source>
        <dbReference type="SAM" id="MobiDB-lite"/>
    </source>
</evidence>
<comment type="caution">
    <text evidence="2">The sequence shown here is derived from an EMBL/GenBank/DDBJ whole genome shotgun (WGS) entry which is preliminary data.</text>
</comment>
<feature type="region of interest" description="Disordered" evidence="1">
    <location>
        <begin position="986"/>
        <end position="1006"/>
    </location>
</feature>
<feature type="region of interest" description="Disordered" evidence="1">
    <location>
        <begin position="42"/>
        <end position="93"/>
    </location>
</feature>
<gene>
    <name evidence="2" type="ORF">PR048_023779</name>
</gene>
<name>A0ABQ9GV35_9NEOP</name>
<proteinExistence type="predicted"/>
<feature type="region of interest" description="Disordered" evidence="1">
    <location>
        <begin position="1086"/>
        <end position="1116"/>
    </location>
</feature>
<dbReference type="EMBL" id="JARBHB010000009">
    <property type="protein sequence ID" value="KAJ8875872.1"/>
    <property type="molecule type" value="Genomic_DNA"/>
</dbReference>
<feature type="compositionally biased region" description="Polar residues" evidence="1">
    <location>
        <begin position="61"/>
        <end position="74"/>
    </location>
</feature>
<evidence type="ECO:0000313" key="2">
    <source>
        <dbReference type="EMBL" id="KAJ8875872.1"/>
    </source>
</evidence>
<organism evidence="2 3">
    <name type="scientific">Dryococelus australis</name>
    <dbReference type="NCBI Taxonomy" id="614101"/>
    <lineage>
        <taxon>Eukaryota</taxon>
        <taxon>Metazoa</taxon>
        <taxon>Ecdysozoa</taxon>
        <taxon>Arthropoda</taxon>
        <taxon>Hexapoda</taxon>
        <taxon>Insecta</taxon>
        <taxon>Pterygota</taxon>
        <taxon>Neoptera</taxon>
        <taxon>Polyneoptera</taxon>
        <taxon>Phasmatodea</taxon>
        <taxon>Verophasmatodea</taxon>
        <taxon>Anareolatae</taxon>
        <taxon>Phasmatidae</taxon>
        <taxon>Eurycanthinae</taxon>
        <taxon>Dryococelus</taxon>
    </lineage>
</organism>
<protein>
    <submittedName>
        <fullName evidence="2">Uncharacterized protein</fullName>
    </submittedName>
</protein>
<reference evidence="2 3" key="1">
    <citation type="submission" date="2023-02" db="EMBL/GenBank/DDBJ databases">
        <title>LHISI_Scaffold_Assembly.</title>
        <authorList>
            <person name="Stuart O.P."/>
            <person name="Cleave R."/>
            <person name="Magrath M.J.L."/>
            <person name="Mikheyev A.S."/>
        </authorList>
    </citation>
    <scope>NUCLEOTIDE SEQUENCE [LARGE SCALE GENOMIC DNA]</scope>
    <source>
        <strain evidence="2">Daus_M_001</strain>
        <tissue evidence="2">Leg muscle</tissue>
    </source>
</reference>